<organism evidence="1 2">
    <name type="scientific">Cohnella soli</name>
    <dbReference type="NCBI Taxonomy" id="425005"/>
    <lineage>
        <taxon>Bacteria</taxon>
        <taxon>Bacillati</taxon>
        <taxon>Bacillota</taxon>
        <taxon>Bacilli</taxon>
        <taxon>Bacillales</taxon>
        <taxon>Paenibacillaceae</taxon>
        <taxon>Cohnella</taxon>
    </lineage>
</organism>
<proteinExistence type="predicted"/>
<comment type="caution">
    <text evidence="1">The sequence shown here is derived from an EMBL/GenBank/DDBJ whole genome shotgun (WGS) entry which is preliminary data.</text>
</comment>
<name>A0ABW0I1G5_9BACL</name>
<dbReference type="Proteomes" id="UP001596113">
    <property type="component" value="Unassembled WGS sequence"/>
</dbReference>
<dbReference type="InterPro" id="IPR035959">
    <property type="entry name" value="RutC-like_sf"/>
</dbReference>
<dbReference type="SUPFAM" id="SSF55298">
    <property type="entry name" value="YjgF-like"/>
    <property type="match status" value="1"/>
</dbReference>
<evidence type="ECO:0000313" key="2">
    <source>
        <dbReference type="Proteomes" id="UP001596113"/>
    </source>
</evidence>
<accession>A0ABW0I1G5</accession>
<dbReference type="PANTHER" id="PTHR43857">
    <property type="entry name" value="BLR7761 PROTEIN"/>
    <property type="match status" value="1"/>
</dbReference>
<dbReference type="GO" id="GO:0016787">
    <property type="term" value="F:hydrolase activity"/>
    <property type="evidence" value="ECO:0007669"/>
    <property type="project" value="UniProtKB-KW"/>
</dbReference>
<gene>
    <name evidence="1" type="ORF">ACFPOF_31935</name>
</gene>
<dbReference type="PANTHER" id="PTHR43857:SF1">
    <property type="entry name" value="YJGH FAMILY PROTEIN"/>
    <property type="match status" value="1"/>
</dbReference>
<dbReference type="RefSeq" id="WP_378139965.1">
    <property type="nucleotide sequence ID" value="NZ_JBHSMI010000067.1"/>
</dbReference>
<keyword evidence="1" id="KW-0378">Hydrolase</keyword>
<protein>
    <submittedName>
        <fullName evidence="1">Rid family hydrolase</fullName>
    </submittedName>
</protein>
<dbReference type="Gene3D" id="3.30.1330.40">
    <property type="entry name" value="RutC-like"/>
    <property type="match status" value="1"/>
</dbReference>
<dbReference type="InterPro" id="IPR006175">
    <property type="entry name" value="YjgF/YER057c/UK114"/>
</dbReference>
<reference evidence="2" key="1">
    <citation type="journal article" date="2019" name="Int. J. Syst. Evol. Microbiol.">
        <title>The Global Catalogue of Microorganisms (GCM) 10K type strain sequencing project: providing services to taxonomists for standard genome sequencing and annotation.</title>
        <authorList>
            <consortium name="The Broad Institute Genomics Platform"/>
            <consortium name="The Broad Institute Genome Sequencing Center for Infectious Disease"/>
            <person name="Wu L."/>
            <person name="Ma J."/>
        </authorList>
    </citation>
    <scope>NUCLEOTIDE SEQUENCE [LARGE SCALE GENOMIC DNA]</scope>
    <source>
        <strain evidence="2">CGMCC 1.18575</strain>
    </source>
</reference>
<evidence type="ECO:0000313" key="1">
    <source>
        <dbReference type="EMBL" id="MFC5407365.1"/>
    </source>
</evidence>
<dbReference type="Pfam" id="PF01042">
    <property type="entry name" value="Ribonuc_L-PSP"/>
    <property type="match status" value="1"/>
</dbReference>
<sequence length="133" mass="14750">MDGEAQIVVRASSGSPYENKIGFSRAVRKGSYFVVAGTAPIDESGATVVTVDAYDQMKCCIRIVKRAIEDLGGSLDHVIRTRIILTSIDDWELAAKAHHEFFAAIRPVTTVFSVDRFIRKEWKVELEAEGFIS</sequence>
<dbReference type="EMBL" id="JBHSMI010000067">
    <property type="protein sequence ID" value="MFC5407365.1"/>
    <property type="molecule type" value="Genomic_DNA"/>
</dbReference>
<keyword evidence="2" id="KW-1185">Reference proteome</keyword>